<name>A0A2A4YVJ9_9PROT</name>
<feature type="transmembrane region" description="Helical" evidence="1">
    <location>
        <begin position="6"/>
        <end position="22"/>
    </location>
</feature>
<feature type="transmembrane region" description="Helical" evidence="1">
    <location>
        <begin position="89"/>
        <end position="112"/>
    </location>
</feature>
<gene>
    <name evidence="2" type="ORF">COB13_12970</name>
</gene>
<organism evidence="2">
    <name type="scientific">OCS116 cluster bacterium</name>
    <dbReference type="NCBI Taxonomy" id="2030921"/>
    <lineage>
        <taxon>Bacteria</taxon>
        <taxon>Pseudomonadati</taxon>
        <taxon>Pseudomonadota</taxon>
        <taxon>Alphaproteobacteria</taxon>
        <taxon>OCS116 cluster</taxon>
    </lineage>
</organism>
<reference key="1">
    <citation type="submission" date="2017-08" db="EMBL/GenBank/DDBJ databases">
        <title>A dynamic microbial community with high functional redundancy inhabits the cold, oxic subseafloor aquifer.</title>
        <authorList>
            <person name="Tully B.J."/>
            <person name="Wheat C.G."/>
            <person name="Glazer B.T."/>
            <person name="Huber J.A."/>
        </authorList>
    </citation>
    <scope>NUCLEOTIDE SEQUENCE [LARGE SCALE GENOMIC DNA]</scope>
</reference>
<keyword evidence="1" id="KW-0472">Membrane</keyword>
<dbReference type="AlphaFoldDB" id="A0A2A4YVJ9"/>
<protein>
    <submittedName>
        <fullName evidence="2">Uncharacterized protein</fullName>
    </submittedName>
</protein>
<dbReference type="EMBL" id="NVUS01000019">
    <property type="protein sequence ID" value="PCI98774.1"/>
    <property type="molecule type" value="Genomic_DNA"/>
</dbReference>
<accession>A0A2A4YVJ9</accession>
<sequence>MTDFLVILLALTQIPIIFIYSTKNLNHFLGQKTININSIWFKQHAEFTNHIALAKIFKYFSSSLAITSLIAIIYYGFNMSGSDQLLALLLAPNFIWIGGFSIYMMLFQFLVTKRIPTPEIRSASMNNRQLRNYLPMWLIYLAYGLLALIFTIYIWAYFSQTITAELLTRRLTGLGIFIITMSLITYKSFKNKVSEFTFIFDQNGRKIEAIINCGLLYTSSLLGIVLILSDIFGIVIFTPLSFVLVAHLCVQIYLITLFFHAKGKNIYQTS</sequence>
<proteinExistence type="predicted"/>
<feature type="transmembrane region" description="Helical" evidence="1">
    <location>
        <begin position="133"/>
        <end position="158"/>
    </location>
</feature>
<keyword evidence="1" id="KW-0812">Transmembrane</keyword>
<feature type="transmembrane region" description="Helical" evidence="1">
    <location>
        <begin position="209"/>
        <end position="228"/>
    </location>
</feature>
<evidence type="ECO:0000256" key="1">
    <source>
        <dbReference type="SAM" id="Phobius"/>
    </source>
</evidence>
<comment type="caution">
    <text evidence="2">The sequence shown here is derived from an EMBL/GenBank/DDBJ whole genome shotgun (WGS) entry which is preliminary data.</text>
</comment>
<feature type="transmembrane region" description="Helical" evidence="1">
    <location>
        <begin position="234"/>
        <end position="259"/>
    </location>
</feature>
<evidence type="ECO:0000313" key="2">
    <source>
        <dbReference type="EMBL" id="PCI98774.1"/>
    </source>
</evidence>
<feature type="transmembrane region" description="Helical" evidence="1">
    <location>
        <begin position="56"/>
        <end position="77"/>
    </location>
</feature>
<keyword evidence="1" id="KW-1133">Transmembrane helix</keyword>
<reference evidence="2" key="2">
    <citation type="journal article" date="2018" name="ISME J.">
        <title>A dynamic microbial community with high functional redundancy inhabits the cold, oxic subseafloor aquifer.</title>
        <authorList>
            <person name="Tully B.J."/>
            <person name="Wheat C.G."/>
            <person name="Glazer B.T."/>
            <person name="Huber J.A."/>
        </authorList>
    </citation>
    <scope>NUCLEOTIDE SEQUENCE</scope>
    <source>
        <strain evidence="2">NORP83</strain>
    </source>
</reference>
<feature type="transmembrane region" description="Helical" evidence="1">
    <location>
        <begin position="170"/>
        <end position="189"/>
    </location>
</feature>